<evidence type="ECO:0000256" key="1">
    <source>
        <dbReference type="SAM" id="MobiDB-lite"/>
    </source>
</evidence>
<gene>
    <name evidence="2" type="ORF">J1N35_019521</name>
</gene>
<proteinExistence type="predicted"/>
<dbReference type="EMBL" id="JAIQCV010000006">
    <property type="protein sequence ID" value="KAH1092264.1"/>
    <property type="molecule type" value="Genomic_DNA"/>
</dbReference>
<feature type="region of interest" description="Disordered" evidence="1">
    <location>
        <begin position="37"/>
        <end position="61"/>
    </location>
</feature>
<comment type="caution">
    <text evidence="2">The sequence shown here is derived from an EMBL/GenBank/DDBJ whole genome shotgun (WGS) entry which is preliminary data.</text>
</comment>
<accession>A0A9D3VR31</accession>
<sequence length="105" mass="11809">MQIPTLSQIVGAQHQTALKRGCRSQSLAVTAAPPLDLVASDTRGSPGGERRSRRRRHERGAESVRVTWWAPEGCDTEPIWGLRHRLLGFADRVLVAFGFRPYWVF</sequence>
<dbReference type="Proteomes" id="UP000828251">
    <property type="component" value="Unassembled WGS sequence"/>
</dbReference>
<reference evidence="2 3" key="1">
    <citation type="journal article" date="2021" name="Plant Biotechnol. J.">
        <title>Multi-omics assisted identification of the key and species-specific regulatory components of drought-tolerant mechanisms in Gossypium stocksii.</title>
        <authorList>
            <person name="Yu D."/>
            <person name="Ke L."/>
            <person name="Zhang D."/>
            <person name="Wu Y."/>
            <person name="Sun Y."/>
            <person name="Mei J."/>
            <person name="Sun J."/>
            <person name="Sun Y."/>
        </authorList>
    </citation>
    <scope>NUCLEOTIDE SEQUENCE [LARGE SCALE GENOMIC DNA]</scope>
    <source>
        <strain evidence="3">cv. E1</strain>
        <tissue evidence="2">Leaf</tissue>
    </source>
</reference>
<evidence type="ECO:0000313" key="2">
    <source>
        <dbReference type="EMBL" id="KAH1092264.1"/>
    </source>
</evidence>
<protein>
    <submittedName>
        <fullName evidence="2">Uncharacterized protein</fullName>
    </submittedName>
</protein>
<organism evidence="2 3">
    <name type="scientific">Gossypium stocksii</name>
    <dbReference type="NCBI Taxonomy" id="47602"/>
    <lineage>
        <taxon>Eukaryota</taxon>
        <taxon>Viridiplantae</taxon>
        <taxon>Streptophyta</taxon>
        <taxon>Embryophyta</taxon>
        <taxon>Tracheophyta</taxon>
        <taxon>Spermatophyta</taxon>
        <taxon>Magnoliopsida</taxon>
        <taxon>eudicotyledons</taxon>
        <taxon>Gunneridae</taxon>
        <taxon>Pentapetalae</taxon>
        <taxon>rosids</taxon>
        <taxon>malvids</taxon>
        <taxon>Malvales</taxon>
        <taxon>Malvaceae</taxon>
        <taxon>Malvoideae</taxon>
        <taxon>Gossypium</taxon>
    </lineage>
</organism>
<name>A0A9D3VR31_9ROSI</name>
<evidence type="ECO:0000313" key="3">
    <source>
        <dbReference type="Proteomes" id="UP000828251"/>
    </source>
</evidence>
<dbReference type="AlphaFoldDB" id="A0A9D3VR31"/>
<keyword evidence="3" id="KW-1185">Reference proteome</keyword>